<dbReference type="EMBL" id="CACVKT020005655">
    <property type="protein sequence ID" value="CAC5396803.1"/>
    <property type="molecule type" value="Genomic_DNA"/>
</dbReference>
<name>A0A6J8CK52_MYTCO</name>
<reference evidence="2 3" key="1">
    <citation type="submission" date="2020-06" db="EMBL/GenBank/DDBJ databases">
        <authorList>
            <person name="Li R."/>
            <person name="Bekaert M."/>
        </authorList>
    </citation>
    <scope>NUCLEOTIDE SEQUENCE [LARGE SCALE GENOMIC DNA]</scope>
    <source>
        <strain evidence="3">wild</strain>
    </source>
</reference>
<keyword evidence="1" id="KW-0472">Membrane</keyword>
<accession>A0A6J8CK52</accession>
<organism evidence="2 3">
    <name type="scientific">Mytilus coruscus</name>
    <name type="common">Sea mussel</name>
    <dbReference type="NCBI Taxonomy" id="42192"/>
    <lineage>
        <taxon>Eukaryota</taxon>
        <taxon>Metazoa</taxon>
        <taxon>Spiralia</taxon>
        <taxon>Lophotrochozoa</taxon>
        <taxon>Mollusca</taxon>
        <taxon>Bivalvia</taxon>
        <taxon>Autobranchia</taxon>
        <taxon>Pteriomorphia</taxon>
        <taxon>Mytilida</taxon>
        <taxon>Mytiloidea</taxon>
        <taxon>Mytilidae</taxon>
        <taxon>Mytilinae</taxon>
        <taxon>Mytilus</taxon>
    </lineage>
</organism>
<keyword evidence="3" id="KW-1185">Reference proteome</keyword>
<feature type="transmembrane region" description="Helical" evidence="1">
    <location>
        <begin position="55"/>
        <end position="77"/>
    </location>
</feature>
<evidence type="ECO:0000313" key="3">
    <source>
        <dbReference type="Proteomes" id="UP000507470"/>
    </source>
</evidence>
<sequence>MKQKLLPLILELFAIEYSFFPDAGVFRGYDAISAVKNEAGLKLPYLVKTSNMRKYMATMMQHIFLLIIRTLILLLTLHARSRKRTFSVQDICVPIAKKVLKTISGFRGHTSKQHGKSNLKAFQHKIQDGEVLQDQITTTESDKSQQSTMTTVTLDSIFHSAYNNTLKCIEEDPMYNIFGESTIVQIAKSISDSVEVKTFFYDLFREIFNSNPNLSLNHDRELFFTKFHALRLSSSIDKGYTDHFSQNGFTNLDNKNFTQIVMLELINQLLTQQTIQEQKSSSINHSELSENDQNILFYICGYIIRACEKRYSKLKGDLRSMKINCIEQLQSTSTTHSFVSKYNKWTEKKDRGGLIMPSDNFYLLTREFETVVRKHLGDQELNAKSLLHDKLKELIMESLMVKYYSEQIFVGIDYDNYVLILEDIIHLFLTIPGFSTAKVIRNKLI</sequence>
<gene>
    <name evidence="2" type="ORF">MCOR_31316</name>
</gene>
<dbReference type="OrthoDB" id="6058136at2759"/>
<evidence type="ECO:0000256" key="1">
    <source>
        <dbReference type="SAM" id="Phobius"/>
    </source>
</evidence>
<keyword evidence="1" id="KW-1133">Transmembrane helix</keyword>
<proteinExistence type="predicted"/>
<evidence type="ECO:0000313" key="2">
    <source>
        <dbReference type="EMBL" id="CAC5396803.1"/>
    </source>
</evidence>
<keyword evidence="1" id="KW-0812">Transmembrane</keyword>
<dbReference type="AlphaFoldDB" id="A0A6J8CK52"/>
<dbReference type="Proteomes" id="UP000507470">
    <property type="component" value="Unassembled WGS sequence"/>
</dbReference>
<protein>
    <submittedName>
        <fullName evidence="2">Uncharacterized protein</fullName>
    </submittedName>
</protein>